<dbReference type="InterPro" id="IPR018060">
    <property type="entry name" value="HTH_AraC"/>
</dbReference>
<feature type="domain" description="HTH araC/xylS-type" evidence="4">
    <location>
        <begin position="214"/>
        <end position="312"/>
    </location>
</feature>
<dbReference type="InterPro" id="IPR029062">
    <property type="entry name" value="Class_I_gatase-like"/>
</dbReference>
<dbReference type="Proteomes" id="UP000198767">
    <property type="component" value="Unassembled WGS sequence"/>
</dbReference>
<keyword evidence="6" id="KW-1185">Reference proteome</keyword>
<dbReference type="EMBL" id="FMWG01000006">
    <property type="protein sequence ID" value="SCZ65387.1"/>
    <property type="molecule type" value="Genomic_DNA"/>
</dbReference>
<dbReference type="InterPro" id="IPR009057">
    <property type="entry name" value="Homeodomain-like_sf"/>
</dbReference>
<dbReference type="PANTHER" id="PTHR43280:SF2">
    <property type="entry name" value="HTH-TYPE TRANSCRIPTIONAL REGULATOR EXSA"/>
    <property type="match status" value="1"/>
</dbReference>
<dbReference type="AlphaFoldDB" id="A0A1G5QUE9"/>
<keyword evidence="3" id="KW-0804">Transcription</keyword>
<dbReference type="CDD" id="cd03136">
    <property type="entry name" value="GATase1_AraC_ArgR_like"/>
    <property type="match status" value="1"/>
</dbReference>
<name>A0A1G5QUE9_9RHOB</name>
<accession>A0A1G5QUE9</accession>
<dbReference type="STRING" id="1156985.SAMN04488118_10625"/>
<evidence type="ECO:0000256" key="2">
    <source>
        <dbReference type="ARBA" id="ARBA00023125"/>
    </source>
</evidence>
<dbReference type="OrthoDB" id="9793400at2"/>
<proteinExistence type="predicted"/>
<evidence type="ECO:0000313" key="6">
    <source>
        <dbReference type="Proteomes" id="UP000198767"/>
    </source>
</evidence>
<evidence type="ECO:0000256" key="3">
    <source>
        <dbReference type="ARBA" id="ARBA00023163"/>
    </source>
</evidence>
<organism evidence="5 6">
    <name type="scientific">Epibacterium ulvae</name>
    <dbReference type="NCBI Taxonomy" id="1156985"/>
    <lineage>
        <taxon>Bacteria</taxon>
        <taxon>Pseudomonadati</taxon>
        <taxon>Pseudomonadota</taxon>
        <taxon>Alphaproteobacteria</taxon>
        <taxon>Rhodobacterales</taxon>
        <taxon>Roseobacteraceae</taxon>
        <taxon>Epibacterium</taxon>
    </lineage>
</organism>
<dbReference type="PROSITE" id="PS01124">
    <property type="entry name" value="HTH_ARAC_FAMILY_2"/>
    <property type="match status" value="1"/>
</dbReference>
<keyword evidence="1" id="KW-0805">Transcription regulation</keyword>
<dbReference type="GO" id="GO:0003700">
    <property type="term" value="F:DNA-binding transcription factor activity"/>
    <property type="evidence" value="ECO:0007669"/>
    <property type="project" value="InterPro"/>
</dbReference>
<reference evidence="5 6" key="1">
    <citation type="submission" date="2016-10" db="EMBL/GenBank/DDBJ databases">
        <authorList>
            <person name="de Groot N.N."/>
        </authorList>
    </citation>
    <scope>NUCLEOTIDE SEQUENCE [LARGE SCALE GENOMIC DNA]</scope>
    <source>
        <strain evidence="5 6">U95</strain>
    </source>
</reference>
<evidence type="ECO:0000313" key="5">
    <source>
        <dbReference type="EMBL" id="SCZ65387.1"/>
    </source>
</evidence>
<evidence type="ECO:0000259" key="4">
    <source>
        <dbReference type="PROSITE" id="PS01124"/>
    </source>
</evidence>
<keyword evidence="2" id="KW-0238">DNA-binding</keyword>
<dbReference type="Gene3D" id="1.10.10.60">
    <property type="entry name" value="Homeodomain-like"/>
    <property type="match status" value="1"/>
</dbReference>
<dbReference type="RefSeq" id="WP_090218821.1">
    <property type="nucleotide sequence ID" value="NZ_FMWG01000006.1"/>
</dbReference>
<gene>
    <name evidence="5" type="ORF">SAMN04488118_10625</name>
</gene>
<dbReference type="Pfam" id="PF12833">
    <property type="entry name" value="HTH_18"/>
    <property type="match status" value="1"/>
</dbReference>
<dbReference type="GO" id="GO:0043565">
    <property type="term" value="F:sequence-specific DNA binding"/>
    <property type="evidence" value="ECO:0007669"/>
    <property type="project" value="InterPro"/>
</dbReference>
<dbReference type="Gene3D" id="3.40.50.880">
    <property type="match status" value="1"/>
</dbReference>
<evidence type="ECO:0000256" key="1">
    <source>
        <dbReference type="ARBA" id="ARBA00023015"/>
    </source>
</evidence>
<dbReference type="SUPFAM" id="SSF52317">
    <property type="entry name" value="Class I glutamine amidotransferase-like"/>
    <property type="match status" value="1"/>
</dbReference>
<dbReference type="PANTHER" id="PTHR43280">
    <property type="entry name" value="ARAC-FAMILY TRANSCRIPTIONAL REGULATOR"/>
    <property type="match status" value="1"/>
</dbReference>
<sequence length="313" mass="34828">MPIWKKQSAAAQQMDILLFDAFSLQCLANVVEPMRAANKLAQQTLYKWRVLTLTGASVCSSSDMEIHAQGPLSEAAGDTLFVMPSYGFADLSTSGTHRALRAAERRYTCLAGLDTGAWLLAGAGLLDGYRATLHFDEFERFSETFPKVSAQRHRKVLDRNRITCSGALAAFELMLDLIGQTHGQALRLDVSALFMGAEQTGPESAARIYSTNTSRVIELMQRNLETPLPLSVLSQRLGLSQKELERRIKTELGIPPRTLYRHLRLSQAHRLLMTQDLSIAEIALRSGYENASAFTRAFRLAYHTTPRALRKGR</sequence>
<dbReference type="SUPFAM" id="SSF46689">
    <property type="entry name" value="Homeodomain-like"/>
    <property type="match status" value="1"/>
</dbReference>
<protein>
    <submittedName>
        <fullName evidence="5">Transcriptional regulator, AraC family with amidase-like domain</fullName>
    </submittedName>
</protein>
<dbReference type="SMART" id="SM00342">
    <property type="entry name" value="HTH_ARAC"/>
    <property type="match status" value="1"/>
</dbReference>